<dbReference type="KEGG" id="tet:TTHERM_00826860"/>
<keyword evidence="2" id="KW-1133">Transmembrane helix</keyword>
<keyword evidence="2 4" id="KW-0812">Transmembrane</keyword>
<dbReference type="InterPro" id="IPR035965">
    <property type="entry name" value="PAS-like_dom_sf"/>
</dbReference>
<dbReference type="RefSeq" id="XP_001031333.2">
    <property type="nucleotide sequence ID" value="XM_001031333.2"/>
</dbReference>
<name>Q22EI2_TETTS</name>
<feature type="region of interest" description="Disordered" evidence="1">
    <location>
        <begin position="684"/>
        <end position="709"/>
    </location>
</feature>
<reference evidence="5" key="1">
    <citation type="journal article" date="2006" name="PLoS Biol.">
        <title>Macronuclear genome sequence of the ciliate Tetrahymena thermophila, a model eukaryote.</title>
        <authorList>
            <person name="Eisen J.A."/>
            <person name="Coyne R.S."/>
            <person name="Wu M."/>
            <person name="Wu D."/>
            <person name="Thiagarajan M."/>
            <person name="Wortman J.R."/>
            <person name="Badger J.H."/>
            <person name="Ren Q."/>
            <person name="Amedeo P."/>
            <person name="Jones K.M."/>
            <person name="Tallon L.J."/>
            <person name="Delcher A.L."/>
            <person name="Salzberg S.L."/>
            <person name="Silva J.C."/>
            <person name="Haas B.J."/>
            <person name="Majoros W.H."/>
            <person name="Farzad M."/>
            <person name="Carlton J.M."/>
            <person name="Smith R.K. Jr."/>
            <person name="Garg J."/>
            <person name="Pearlman R.E."/>
            <person name="Karrer K.M."/>
            <person name="Sun L."/>
            <person name="Manning G."/>
            <person name="Elde N.C."/>
            <person name="Turkewitz A.P."/>
            <person name="Asai D.J."/>
            <person name="Wilkes D.E."/>
            <person name="Wang Y."/>
            <person name="Cai H."/>
            <person name="Collins K."/>
            <person name="Stewart B.A."/>
            <person name="Lee S.R."/>
            <person name="Wilamowska K."/>
            <person name="Weinberg Z."/>
            <person name="Ruzzo W.L."/>
            <person name="Wloga D."/>
            <person name="Gaertig J."/>
            <person name="Frankel J."/>
            <person name="Tsao C.-C."/>
            <person name="Gorovsky M.A."/>
            <person name="Keeling P.J."/>
            <person name="Waller R.F."/>
            <person name="Patron N.J."/>
            <person name="Cherry J.M."/>
            <person name="Stover N.A."/>
            <person name="Krieger C.J."/>
            <person name="del Toro C."/>
            <person name="Ryder H.F."/>
            <person name="Williamson S.C."/>
            <person name="Barbeau R.A."/>
            <person name="Hamilton E.P."/>
            <person name="Orias E."/>
        </authorList>
    </citation>
    <scope>NUCLEOTIDE SEQUENCE [LARGE SCALE GENOMIC DNA]</scope>
    <source>
        <strain evidence="5">SB210</strain>
    </source>
</reference>
<dbReference type="SUPFAM" id="SSF55785">
    <property type="entry name" value="PYP-like sensor domain (PAS domain)"/>
    <property type="match status" value="1"/>
</dbReference>
<evidence type="ECO:0000256" key="1">
    <source>
        <dbReference type="SAM" id="MobiDB-lite"/>
    </source>
</evidence>
<dbReference type="Proteomes" id="UP000009168">
    <property type="component" value="Unassembled WGS sequence"/>
</dbReference>
<feature type="compositionally biased region" description="Low complexity" evidence="1">
    <location>
        <begin position="684"/>
        <end position="703"/>
    </location>
</feature>
<proteinExistence type="predicted"/>
<evidence type="ECO:0000256" key="2">
    <source>
        <dbReference type="SAM" id="Phobius"/>
    </source>
</evidence>
<dbReference type="OrthoDB" id="10688035at2759"/>
<keyword evidence="5" id="KW-1185">Reference proteome</keyword>
<dbReference type="PROSITE" id="PS50112">
    <property type="entry name" value="PAS"/>
    <property type="match status" value="1"/>
</dbReference>
<feature type="transmembrane region" description="Helical" evidence="2">
    <location>
        <begin position="1074"/>
        <end position="1097"/>
    </location>
</feature>
<sequence length="1499" mass="174949">MRLASIEFSAFWEKSEIQNQRLDMMSVIEFSDLNTLIAKNLKLLLYAKKDLLQFLNSDFVELNDLLIKGQQYVQQRDLLEKQISEIFDINPQSRQSYFYAEIYCESFDVRQRKVRHFVKNSKLKLLKQLKKEDLGINIFRQKSCMVYITLLNPIGYIKRVSNTFEQLFGVKGDDAVGKSCNFMMPDVIAGIHDDFLKYFVERGNLHNLKKGIIFGFGKRLNGFMFALHARTKLVIDKQNDFGVAGYFEEVNPDYDYFLCDPDGGILDVTERIFAYCFYDLWKLDKKKIENLDVCKLIPLLSYQIHQEHKHIQATHYQTLMCIPITNEMMTHFRKIKKIEPTNDVGNLLSKFKNFNQFIFLEVNLRYEQIDTAIGASVKFVEITHFRRIRKEPEIIESLNSLKQELSKLLDICFAVKYKSSNQNKKTIVEVEQEVVKQSKNINNKQESPISQEIETDLIKQVQCFKKSSFNFNVSNNLECNQSPNKLEISDFIKISNQNLMKSPRVEENQQFYKIENTDGLQITQCIQSPKYEQITERSQIRDITSTNRDQQYGFVYDEDNFQSDKNLFSVNRDENCILRALKETERNYQQNQENLLILNRKPNDAEINQKVYSNDDSKIFSNNFQSFDVNFNQTKDIIQLQNEGKQVYGEIYQYLNHNNEQLNLQTKENKQQQKLNEENNQQNLNQCDSNQQNSQLQKQNSDQTQPQDQIYSQSSGLHQTNTTQKNQKQTNSTMLTSQIQPFTSSLDNKQVIQTGFVVVEKNKSHLNIQQIKQSEQQVYLREKVIQNDEDSSISQSSQRKQNIYRLISSKRQKDYLNGQGDQNNLFEDIFNNSEKEKEAKKFNGSSSIRSTSSELHSKKLAIIEEIMHKKPPKFADIFIKIGKISGLILLTMCIIQFFLANNKIKTLEQNNDNEQSIAAFTNNFLKIVSNVELIRNIKGFNLNELSLQTFNVSQIQSQSMFYLQQFKKSMNKYYNQDEEISGIEFFNTKQIQTTFIGEFSEFTSQDSSQPIIQSLNFFIYYAFNYILNLEDNSKIQGPIYTNFVTWINSLIEFQSLSQSEMTDSLNTLTNSLEVLFTITCLISFFSIVIILPVNISVESKKEDLLKLMCTFPPEKMIQYINLTEDSIVKANQNYLIRMLDNKLNNGRYNKIVKYAQNTKKNGDSPQINSQNLNVNFKSKKKTISQTSSLKKTNFSSIILATFIFCLLIIQPAIMFIVTKNYINQIQDNYLILNTLNKDSLLMNQLLSSLFIQTNYIRVKQNAQTSQIYPSTTLPNLQNYTNNLILSAQEQNNQMYTLQQKIQNCQSISQVDRTNFIQLLNSNLCIILPTYIANQNMNLPDQNYIPCNTEIYKPILQQGVIITQTKLQSLFKSLISSFSLQDYSQYTQSIYQFDSLNNFNQMTKAQEDIDLSIISITTVIYEQVSNDISYLQILGICLFCFQLIIVIILYYFLWQRILAKIKLSFFSIKYILTLFTIDQLLENSYLSNYFQKTRKATINK</sequence>
<feature type="domain" description="PAS" evidence="3">
    <location>
        <begin position="148"/>
        <end position="203"/>
    </location>
</feature>
<feature type="transmembrane region" description="Helical" evidence="2">
    <location>
        <begin position="1429"/>
        <end position="1452"/>
    </location>
</feature>
<dbReference type="InParanoid" id="Q22EI2"/>
<dbReference type="GeneID" id="7843473"/>
<dbReference type="InterPro" id="IPR052994">
    <property type="entry name" value="Tiny_macrocysts_regulators"/>
</dbReference>
<dbReference type="PANTHER" id="PTHR31600:SF2">
    <property type="entry name" value="GAMETE ENRICHED GENE 10 PROTEIN-RELATED"/>
    <property type="match status" value="1"/>
</dbReference>
<evidence type="ECO:0000259" key="3">
    <source>
        <dbReference type="PROSITE" id="PS50112"/>
    </source>
</evidence>
<dbReference type="InterPro" id="IPR000014">
    <property type="entry name" value="PAS"/>
</dbReference>
<keyword evidence="2" id="KW-0472">Membrane</keyword>
<organism evidence="4 5">
    <name type="scientific">Tetrahymena thermophila (strain SB210)</name>
    <dbReference type="NCBI Taxonomy" id="312017"/>
    <lineage>
        <taxon>Eukaryota</taxon>
        <taxon>Sar</taxon>
        <taxon>Alveolata</taxon>
        <taxon>Ciliophora</taxon>
        <taxon>Intramacronucleata</taxon>
        <taxon>Oligohymenophorea</taxon>
        <taxon>Hymenostomatida</taxon>
        <taxon>Tetrahymenina</taxon>
        <taxon>Tetrahymenidae</taxon>
        <taxon>Tetrahymena</taxon>
    </lineage>
</organism>
<evidence type="ECO:0000313" key="4">
    <source>
        <dbReference type="EMBL" id="EAR83670.2"/>
    </source>
</evidence>
<evidence type="ECO:0000313" key="5">
    <source>
        <dbReference type="Proteomes" id="UP000009168"/>
    </source>
</evidence>
<gene>
    <name evidence="4" type="ORF">TTHERM_00826860</name>
</gene>
<accession>Q22EI2</accession>
<dbReference type="EMBL" id="GG662692">
    <property type="protein sequence ID" value="EAR83670.2"/>
    <property type="molecule type" value="Genomic_DNA"/>
</dbReference>
<dbReference type="PANTHER" id="PTHR31600">
    <property type="entry name" value="TINY MACROCYSTS PROTEIN B-RELATED"/>
    <property type="match status" value="1"/>
</dbReference>
<feature type="transmembrane region" description="Helical" evidence="2">
    <location>
        <begin position="1197"/>
        <end position="1217"/>
    </location>
</feature>
<dbReference type="HOGENOM" id="CLU_251206_0_0_1"/>
<protein>
    <submittedName>
        <fullName evidence="4">Transmembrane protein, putative</fullName>
    </submittedName>
</protein>
<dbReference type="eggNOG" id="ENOG502SSI2">
    <property type="taxonomic scope" value="Eukaryota"/>
</dbReference>